<dbReference type="PANTHER" id="PTHR11011:SF66">
    <property type="entry name" value="FATTY ACYL-COA REDUCTASE 6, CHLOROPLASTIC"/>
    <property type="match status" value="1"/>
</dbReference>
<dbReference type="GO" id="GO:0080019">
    <property type="term" value="F:alcohol-forming very long-chain fatty acyl-CoA reductase activity"/>
    <property type="evidence" value="ECO:0007669"/>
    <property type="project" value="InterPro"/>
</dbReference>
<evidence type="ECO:0000313" key="7">
    <source>
        <dbReference type="EMBL" id="VVB05912.1"/>
    </source>
</evidence>
<dbReference type="InterPro" id="IPR033640">
    <property type="entry name" value="FAR_C"/>
</dbReference>
<organism evidence="7 8">
    <name type="scientific">Arabis nemorensis</name>
    <dbReference type="NCBI Taxonomy" id="586526"/>
    <lineage>
        <taxon>Eukaryota</taxon>
        <taxon>Viridiplantae</taxon>
        <taxon>Streptophyta</taxon>
        <taxon>Embryophyta</taxon>
        <taxon>Tracheophyta</taxon>
        <taxon>Spermatophyta</taxon>
        <taxon>Magnoliopsida</taxon>
        <taxon>eudicotyledons</taxon>
        <taxon>Gunneridae</taxon>
        <taxon>Pentapetalae</taxon>
        <taxon>rosids</taxon>
        <taxon>malvids</taxon>
        <taxon>Brassicales</taxon>
        <taxon>Brassicaceae</taxon>
        <taxon>Arabideae</taxon>
        <taxon>Arabis</taxon>
    </lineage>
</organism>
<keyword evidence="4" id="KW-0521">NADP</keyword>
<evidence type="ECO:0000259" key="5">
    <source>
        <dbReference type="Pfam" id="PF03015"/>
    </source>
</evidence>
<dbReference type="Proteomes" id="UP000489600">
    <property type="component" value="Unassembled WGS sequence"/>
</dbReference>
<keyword evidence="3 4" id="KW-0443">Lipid metabolism</keyword>
<protein>
    <recommendedName>
        <fullName evidence="4">Fatty acyl-CoA reductase</fullName>
        <ecNumber evidence="4">1.2.1.84</ecNumber>
    </recommendedName>
</protein>
<evidence type="ECO:0000256" key="4">
    <source>
        <dbReference type="RuleBase" id="RU363097"/>
    </source>
</evidence>
<feature type="domain" description="Thioester reductase (TE)" evidence="6">
    <location>
        <begin position="88"/>
        <end position="381"/>
    </location>
</feature>
<dbReference type="Gene3D" id="3.40.50.720">
    <property type="entry name" value="NAD(P)-binding Rossmann-like Domain"/>
    <property type="match status" value="1"/>
</dbReference>
<dbReference type="EC" id="1.2.1.84" evidence="4"/>
<dbReference type="OrthoDB" id="429813at2759"/>
<dbReference type="Pfam" id="PF07993">
    <property type="entry name" value="NAD_binding_4"/>
    <property type="match status" value="1"/>
</dbReference>
<comment type="similarity">
    <text evidence="1 4">Belongs to the fatty acyl-CoA reductase family.</text>
</comment>
<dbReference type="CDD" id="cd05236">
    <property type="entry name" value="FAR-N_SDR_e"/>
    <property type="match status" value="1"/>
</dbReference>
<comment type="function">
    <text evidence="4">Catalyzes the reduction of fatty acyl-CoA to fatty alcohols.</text>
</comment>
<keyword evidence="2 4" id="KW-0444">Lipid biosynthesis</keyword>
<keyword evidence="4" id="KW-0560">Oxidoreductase</keyword>
<keyword evidence="8" id="KW-1185">Reference proteome</keyword>
<comment type="catalytic activity">
    <reaction evidence="4">
        <text>a long-chain fatty acyl-CoA + 2 NADPH + 2 H(+) = a long-chain primary fatty alcohol + 2 NADP(+) + CoA</text>
        <dbReference type="Rhea" id="RHEA:52716"/>
        <dbReference type="ChEBI" id="CHEBI:15378"/>
        <dbReference type="ChEBI" id="CHEBI:57287"/>
        <dbReference type="ChEBI" id="CHEBI:57783"/>
        <dbReference type="ChEBI" id="CHEBI:58349"/>
        <dbReference type="ChEBI" id="CHEBI:77396"/>
        <dbReference type="ChEBI" id="CHEBI:83139"/>
        <dbReference type="EC" id="1.2.1.84"/>
    </reaction>
</comment>
<feature type="domain" description="Fatty acyl-CoA reductase C-terminal" evidence="5">
    <location>
        <begin position="480"/>
        <end position="549"/>
    </location>
</feature>
<dbReference type="InterPro" id="IPR026055">
    <property type="entry name" value="FAR"/>
</dbReference>
<dbReference type="GO" id="GO:0035336">
    <property type="term" value="P:long-chain fatty-acyl-CoA metabolic process"/>
    <property type="evidence" value="ECO:0007669"/>
    <property type="project" value="TreeGrafter"/>
</dbReference>
<dbReference type="EMBL" id="CABITT030000005">
    <property type="protein sequence ID" value="VVB05912.1"/>
    <property type="molecule type" value="Genomic_DNA"/>
</dbReference>
<evidence type="ECO:0000256" key="1">
    <source>
        <dbReference type="ARBA" id="ARBA00005928"/>
    </source>
</evidence>
<gene>
    <name evidence="7" type="ORF">ANE_LOCUS16356</name>
</gene>
<dbReference type="PANTHER" id="PTHR11011">
    <property type="entry name" value="MALE STERILITY PROTEIN 2-RELATED"/>
    <property type="match status" value="1"/>
</dbReference>
<reference evidence="7" key="1">
    <citation type="submission" date="2019-07" db="EMBL/GenBank/DDBJ databases">
        <authorList>
            <person name="Dittberner H."/>
        </authorList>
    </citation>
    <scope>NUCLEOTIDE SEQUENCE [LARGE SCALE GENOMIC DNA]</scope>
</reference>
<dbReference type="SUPFAM" id="SSF51735">
    <property type="entry name" value="NAD(P)-binding Rossmann-fold domains"/>
    <property type="match status" value="1"/>
</dbReference>
<dbReference type="Pfam" id="PF03015">
    <property type="entry name" value="Sterile"/>
    <property type="match status" value="1"/>
</dbReference>
<dbReference type="InterPro" id="IPR013120">
    <property type="entry name" value="FAR_NAD-bd"/>
</dbReference>
<evidence type="ECO:0000313" key="8">
    <source>
        <dbReference type="Proteomes" id="UP000489600"/>
    </source>
</evidence>
<comment type="caution">
    <text evidence="7">The sequence shown here is derived from an EMBL/GenBank/DDBJ whole genome shotgun (WGS) entry which is preliminary data.</text>
</comment>
<dbReference type="InterPro" id="IPR036291">
    <property type="entry name" value="NAD(P)-bd_dom_sf"/>
</dbReference>
<proteinExistence type="inferred from homology"/>
<dbReference type="GO" id="GO:0010345">
    <property type="term" value="P:suberin biosynthetic process"/>
    <property type="evidence" value="ECO:0007669"/>
    <property type="project" value="TreeGrafter"/>
</dbReference>
<evidence type="ECO:0000256" key="2">
    <source>
        <dbReference type="ARBA" id="ARBA00022516"/>
    </source>
</evidence>
<sequence length="564" mass="63925">MAITTLLATSNVVKLDTTSFFSSFSGKTNHFLSRRLSHTKRRVQVTSCCYRETWLKAVTPLTMPVTETSSDSTGLGIVRFLKGKSYFITGATGFLGKVLIEKLLRASPDIGKIFLLMNSKDQESANQRLFDEIISSDLFKLLKQTHESSYENFMKSKLIPVIGNIGEDNLGIESETLDKITEEVDVIINSAGRTTFNDRYDYALNVNVLGTNRLLSFGRQCKKLKLFLHISTAYVTGKKEGTVLETPLCIGENMPSDLNIESEMKLASEAVRKFHGSQQSKKLKELGIQRAQSYGWENPYTFTKAMGESVIHSNRGDLPVVIIRPSCMESSYKEPFPGWLQGIRMTAPLILSNGKDKIPDLLGDSQSTCDVIPVDMVVNATIAAMAKHGSGVSDLNLYNVSSTSNPNPLRFRELMDLSHQYLCESPLRETSKDLERMKFHSSLESFIFSVSKTIAKQERQMHNGEEGEVESHTTLSIKGMRKLNYFVSLATTYQSYLFFQTRFDDTNTRSLFQEMSMEERKMFEFDGKCIDWEDYIINVHLPGLKREIFRKYPILKESDLRDNY</sequence>
<accession>A0A565BWY8</accession>
<evidence type="ECO:0000259" key="6">
    <source>
        <dbReference type="Pfam" id="PF07993"/>
    </source>
</evidence>
<dbReference type="CDD" id="cd09071">
    <property type="entry name" value="FAR_C"/>
    <property type="match status" value="1"/>
</dbReference>
<name>A0A565BWY8_9BRAS</name>
<evidence type="ECO:0000256" key="3">
    <source>
        <dbReference type="ARBA" id="ARBA00023098"/>
    </source>
</evidence>
<dbReference type="AlphaFoldDB" id="A0A565BWY8"/>
<dbReference type="GO" id="GO:0102965">
    <property type="term" value="F:alcohol-forming long-chain fatty acyl-CoA reductase activity"/>
    <property type="evidence" value="ECO:0007669"/>
    <property type="project" value="UniProtKB-EC"/>
</dbReference>